<dbReference type="RefSeq" id="WP_087106540.1">
    <property type="nucleotide sequence ID" value="NZ_CBCSCN010000004.1"/>
</dbReference>
<proteinExistence type="predicted"/>
<evidence type="ECO:0000313" key="3">
    <source>
        <dbReference type="EMBL" id="SMA35189.1"/>
    </source>
</evidence>
<feature type="domain" description="PepSY" evidence="2">
    <location>
        <begin position="50"/>
        <end position="97"/>
    </location>
</feature>
<name>A0A1X7AF90_9GAMM</name>
<feature type="chain" id="PRO_5013004973" description="PepSY domain-containing protein" evidence="1">
    <location>
        <begin position="20"/>
        <end position="108"/>
    </location>
</feature>
<feature type="signal peptide" evidence="1">
    <location>
        <begin position="1"/>
        <end position="19"/>
    </location>
</feature>
<organism evidence="3 4">
    <name type="scientific">Parendozoicomonas haliclonae</name>
    <dbReference type="NCBI Taxonomy" id="1960125"/>
    <lineage>
        <taxon>Bacteria</taxon>
        <taxon>Pseudomonadati</taxon>
        <taxon>Pseudomonadota</taxon>
        <taxon>Gammaproteobacteria</taxon>
        <taxon>Oceanospirillales</taxon>
        <taxon>Endozoicomonadaceae</taxon>
        <taxon>Parendozoicomonas</taxon>
    </lineage>
</organism>
<sequence length="108" mass="12452">MKQLLLALLIFCLPLAAQARDYDLDSHKAREAVDKGDAVSYDVLESSIRQRFYGRIIRVEMEKDDGIWIYELRLLQDDGRVVEMELNARTLQVLEIEGRSLETVVKAL</sequence>
<dbReference type="OrthoDB" id="6975080at2"/>
<dbReference type="Gene3D" id="3.10.450.40">
    <property type="match status" value="1"/>
</dbReference>
<protein>
    <recommendedName>
        <fullName evidence="2">PepSY domain-containing protein</fullName>
    </recommendedName>
</protein>
<accession>A0A1X7AF90</accession>
<keyword evidence="4" id="KW-1185">Reference proteome</keyword>
<keyword evidence="1" id="KW-0732">Signal</keyword>
<reference evidence="3 4" key="1">
    <citation type="submission" date="2017-03" db="EMBL/GenBank/DDBJ databases">
        <authorList>
            <person name="Afonso C.L."/>
            <person name="Miller P.J."/>
            <person name="Scott M.A."/>
            <person name="Spackman E."/>
            <person name="Goraichik I."/>
            <person name="Dimitrov K.M."/>
            <person name="Suarez D.L."/>
            <person name="Swayne D.E."/>
        </authorList>
    </citation>
    <scope>NUCLEOTIDE SEQUENCE [LARGE SCALE GENOMIC DNA]</scope>
    <source>
        <strain evidence="3">SB41UT1</strain>
    </source>
</reference>
<dbReference type="Pfam" id="PF03413">
    <property type="entry name" value="PepSY"/>
    <property type="match status" value="1"/>
</dbReference>
<evidence type="ECO:0000259" key="2">
    <source>
        <dbReference type="Pfam" id="PF03413"/>
    </source>
</evidence>
<dbReference type="AlphaFoldDB" id="A0A1X7AF90"/>
<evidence type="ECO:0000256" key="1">
    <source>
        <dbReference type="SAM" id="SignalP"/>
    </source>
</evidence>
<dbReference type="Proteomes" id="UP000196573">
    <property type="component" value="Unassembled WGS sequence"/>
</dbReference>
<dbReference type="EMBL" id="FWPT01000001">
    <property type="protein sequence ID" value="SMA35189.1"/>
    <property type="molecule type" value="Genomic_DNA"/>
</dbReference>
<dbReference type="InterPro" id="IPR025711">
    <property type="entry name" value="PepSY"/>
</dbReference>
<gene>
    <name evidence="3" type="ORF">EHSB41UT_00502</name>
</gene>
<evidence type="ECO:0000313" key="4">
    <source>
        <dbReference type="Proteomes" id="UP000196573"/>
    </source>
</evidence>